<feature type="compositionally biased region" description="Low complexity" evidence="2">
    <location>
        <begin position="11"/>
        <end position="31"/>
    </location>
</feature>
<evidence type="ECO:0000259" key="3">
    <source>
        <dbReference type="PROSITE" id="PS51123"/>
    </source>
</evidence>
<dbReference type="PROSITE" id="PS51123">
    <property type="entry name" value="OMPA_2"/>
    <property type="match status" value="1"/>
</dbReference>
<dbReference type="SUPFAM" id="SSF103088">
    <property type="entry name" value="OmpA-like"/>
    <property type="match status" value="1"/>
</dbReference>
<protein>
    <submittedName>
        <fullName evidence="4">Type VI secretion system protein TssL</fullName>
    </submittedName>
</protein>
<dbReference type="PANTHER" id="PTHR38033">
    <property type="entry name" value="MEMBRANE PROTEIN-RELATED"/>
    <property type="match status" value="1"/>
</dbReference>
<reference evidence="4 5" key="1">
    <citation type="submission" date="2017-10" db="EMBL/GenBank/DDBJ databases">
        <title>Massilia psychrophilum sp. nov., a novel purple-pigmented bacterium isolated from Tianshan glacier, Xinjiang Municipality, China.</title>
        <authorList>
            <person name="Wang H."/>
        </authorList>
    </citation>
    <scope>NUCLEOTIDE SEQUENCE [LARGE SCALE GENOMIC DNA]</scope>
    <source>
        <strain evidence="4 5">JCM 30074</strain>
    </source>
</reference>
<evidence type="ECO:0000256" key="2">
    <source>
        <dbReference type="SAM" id="MobiDB-lite"/>
    </source>
</evidence>
<dbReference type="Pfam" id="PF00691">
    <property type="entry name" value="OmpA"/>
    <property type="match status" value="1"/>
</dbReference>
<accession>A0A2G8TGF8</accession>
<dbReference type="NCBIfam" id="TIGR03349">
    <property type="entry name" value="IV_VI_DotU"/>
    <property type="match status" value="1"/>
</dbReference>
<sequence length="419" mass="43882">MLIPTPGGRRPAPAVAAAQAPASQPQHQPAAGLAGRGLNALVRAANPLLDLVAPLRTMAQPPDLQQLRERLALALKTFESDGRQAGVDSEAIAAARYVLCTLLDETIASTAWGSGVWGTRSLLVAFHNEASGGEKVFLILQRLTQNVAAHIDLLELIYLCLALGLEGRYRLLAGGKDQLATLRERLLQLIKQQRGGYESDLSPGWRGESVQTASHARVPVWVIAAGLGVLLLAAQITAAMLLNGASDPVFAHLARIRVAQAAVLPAPPAALAPARLAGFLAPEVAHGLLSVVDTAERSVVTLRGDGMFGSGSAEVQDKLAPLLARIGDALKTTPGKVIVVGHTDSTRPALSARYPSNYDLSKARAGGVMQALAERAGPAQRYSAEGRGDTEPLAADDTPANRARNRRVDIIVLTPAGAL</sequence>
<keyword evidence="5" id="KW-1185">Reference proteome</keyword>
<dbReference type="GO" id="GO:0016020">
    <property type="term" value="C:membrane"/>
    <property type="evidence" value="ECO:0007669"/>
    <property type="project" value="UniProtKB-UniRule"/>
</dbReference>
<feature type="domain" description="OmpA-like" evidence="3">
    <location>
        <begin position="295"/>
        <end position="416"/>
    </location>
</feature>
<dbReference type="InterPro" id="IPR038522">
    <property type="entry name" value="T4/T6SS_DotU_sf"/>
</dbReference>
<name>A0A2G8TGF8_9BURK</name>
<keyword evidence="1" id="KW-0472">Membrane</keyword>
<dbReference type="Pfam" id="PF09850">
    <property type="entry name" value="DotU"/>
    <property type="match status" value="1"/>
</dbReference>
<dbReference type="InterPro" id="IPR006665">
    <property type="entry name" value="OmpA-like"/>
</dbReference>
<evidence type="ECO:0000256" key="1">
    <source>
        <dbReference type="PROSITE-ProRule" id="PRU00473"/>
    </source>
</evidence>
<dbReference type="CDD" id="cd07185">
    <property type="entry name" value="OmpA_C-like"/>
    <property type="match status" value="1"/>
</dbReference>
<feature type="region of interest" description="Disordered" evidence="2">
    <location>
        <begin position="1"/>
        <end position="31"/>
    </location>
</feature>
<dbReference type="PANTHER" id="PTHR38033:SF1">
    <property type="entry name" value="DOTU FAMILY TYPE IV_VI SECRETION SYSTEM PROTEIN"/>
    <property type="match status" value="1"/>
</dbReference>
<dbReference type="Gene3D" id="1.25.40.590">
    <property type="entry name" value="Type IV / VI secretion system, DotU"/>
    <property type="match status" value="1"/>
</dbReference>
<dbReference type="Gene3D" id="3.30.1330.60">
    <property type="entry name" value="OmpA-like domain"/>
    <property type="match status" value="1"/>
</dbReference>
<evidence type="ECO:0000313" key="5">
    <source>
        <dbReference type="Proteomes" id="UP000230390"/>
    </source>
</evidence>
<evidence type="ECO:0000313" key="4">
    <source>
        <dbReference type="EMBL" id="PIL45141.1"/>
    </source>
</evidence>
<dbReference type="NCBIfam" id="NF038228">
    <property type="entry name" value="IcmH_DotU_IVB"/>
    <property type="match status" value="1"/>
</dbReference>
<gene>
    <name evidence="4" type="ORF">CR105_11020</name>
</gene>
<dbReference type="EMBL" id="PDOC01000005">
    <property type="protein sequence ID" value="PIL45141.1"/>
    <property type="molecule type" value="Genomic_DNA"/>
</dbReference>
<proteinExistence type="predicted"/>
<feature type="region of interest" description="Disordered" evidence="2">
    <location>
        <begin position="374"/>
        <end position="401"/>
    </location>
</feature>
<dbReference type="InterPro" id="IPR036737">
    <property type="entry name" value="OmpA-like_sf"/>
</dbReference>
<dbReference type="NCBIfam" id="TIGR03350">
    <property type="entry name" value="type_VI_ompA"/>
    <property type="match status" value="1"/>
</dbReference>
<comment type="caution">
    <text evidence="4">The sequence shown here is derived from an EMBL/GenBank/DDBJ whole genome shotgun (WGS) entry which is preliminary data.</text>
</comment>
<dbReference type="AlphaFoldDB" id="A0A2G8TGF8"/>
<dbReference type="OrthoDB" id="345640at2"/>
<organism evidence="4 5">
    <name type="scientific">Massilia eurypsychrophila</name>
    <dbReference type="NCBI Taxonomy" id="1485217"/>
    <lineage>
        <taxon>Bacteria</taxon>
        <taxon>Pseudomonadati</taxon>
        <taxon>Pseudomonadota</taxon>
        <taxon>Betaproteobacteria</taxon>
        <taxon>Burkholderiales</taxon>
        <taxon>Oxalobacteraceae</taxon>
        <taxon>Telluria group</taxon>
        <taxon>Massilia</taxon>
    </lineage>
</organism>
<dbReference type="InterPro" id="IPR017732">
    <property type="entry name" value="T4/T6SS_DotU"/>
</dbReference>
<dbReference type="InterPro" id="IPR017733">
    <property type="entry name" value="OmpA-like_dom_proteobacteria"/>
</dbReference>
<dbReference type="Proteomes" id="UP000230390">
    <property type="component" value="Unassembled WGS sequence"/>
</dbReference>